<evidence type="ECO:0000256" key="1">
    <source>
        <dbReference type="ARBA" id="ARBA00010337"/>
    </source>
</evidence>
<dbReference type="InterPro" id="IPR040457">
    <property type="entry name" value="GCP_C"/>
</dbReference>
<evidence type="ECO:0000259" key="7">
    <source>
        <dbReference type="Pfam" id="PF17681"/>
    </source>
</evidence>
<dbReference type="Proteomes" id="UP001461498">
    <property type="component" value="Unassembled WGS sequence"/>
</dbReference>
<comment type="subcellular location">
    <subcellularLocation>
        <location evidence="5">Cytoplasm</location>
        <location evidence="5">Cytoskeleton</location>
        <location evidence="5">Microtubule organizing center</location>
    </subcellularLocation>
</comment>
<dbReference type="GO" id="GO:0000930">
    <property type="term" value="C:gamma-tubulin complex"/>
    <property type="evidence" value="ECO:0007669"/>
    <property type="project" value="TreeGrafter"/>
</dbReference>
<feature type="domain" description="Gamma tubulin complex component protein N-terminal" evidence="7">
    <location>
        <begin position="54"/>
        <end position="337"/>
    </location>
</feature>
<dbReference type="Pfam" id="PF04130">
    <property type="entry name" value="GCP_C_terminal"/>
    <property type="match status" value="1"/>
</dbReference>
<evidence type="ECO:0000256" key="4">
    <source>
        <dbReference type="ARBA" id="ARBA00023212"/>
    </source>
</evidence>
<dbReference type="GO" id="GO:0005874">
    <property type="term" value="C:microtubule"/>
    <property type="evidence" value="ECO:0007669"/>
    <property type="project" value="UniProtKB-KW"/>
</dbReference>
<evidence type="ECO:0000313" key="9">
    <source>
        <dbReference type="Proteomes" id="UP001461498"/>
    </source>
</evidence>
<dbReference type="Gene3D" id="1.20.120.1900">
    <property type="entry name" value="Gamma-tubulin complex, C-terminal domain"/>
    <property type="match status" value="1"/>
</dbReference>
<dbReference type="GO" id="GO:0000278">
    <property type="term" value="P:mitotic cell cycle"/>
    <property type="evidence" value="ECO:0007669"/>
    <property type="project" value="TreeGrafter"/>
</dbReference>
<comment type="caution">
    <text evidence="8">The sequence shown here is derived from an EMBL/GenBank/DDBJ whole genome shotgun (WGS) entry which is preliminary data.</text>
</comment>
<dbReference type="GO" id="GO:0051321">
    <property type="term" value="P:meiotic cell cycle"/>
    <property type="evidence" value="ECO:0007669"/>
    <property type="project" value="TreeGrafter"/>
</dbReference>
<dbReference type="GO" id="GO:0051225">
    <property type="term" value="P:spindle assembly"/>
    <property type="evidence" value="ECO:0007669"/>
    <property type="project" value="TreeGrafter"/>
</dbReference>
<keyword evidence="4 5" id="KW-0206">Cytoskeleton</keyword>
<name>A0AAW1D173_9HEMI</name>
<evidence type="ECO:0000256" key="5">
    <source>
        <dbReference type="RuleBase" id="RU363050"/>
    </source>
</evidence>
<evidence type="ECO:0000256" key="2">
    <source>
        <dbReference type="ARBA" id="ARBA00022490"/>
    </source>
</evidence>
<dbReference type="PANTHER" id="PTHR19302:SF13">
    <property type="entry name" value="GAMMA-TUBULIN COMPLEX COMPONENT 2"/>
    <property type="match status" value="1"/>
</dbReference>
<dbReference type="InterPro" id="IPR007259">
    <property type="entry name" value="GCP"/>
</dbReference>
<dbReference type="GO" id="GO:0000922">
    <property type="term" value="C:spindle pole"/>
    <property type="evidence" value="ECO:0007669"/>
    <property type="project" value="InterPro"/>
</dbReference>
<feature type="domain" description="Gamma tubulin complex component C-terminal" evidence="6">
    <location>
        <begin position="340"/>
        <end position="576"/>
    </location>
</feature>
<dbReference type="GO" id="GO:0031122">
    <property type="term" value="P:cytoplasmic microtubule organization"/>
    <property type="evidence" value="ECO:0007669"/>
    <property type="project" value="TreeGrafter"/>
</dbReference>
<organism evidence="8 9">
    <name type="scientific">Rhynocoris fuscipes</name>
    <dbReference type="NCBI Taxonomy" id="488301"/>
    <lineage>
        <taxon>Eukaryota</taxon>
        <taxon>Metazoa</taxon>
        <taxon>Ecdysozoa</taxon>
        <taxon>Arthropoda</taxon>
        <taxon>Hexapoda</taxon>
        <taxon>Insecta</taxon>
        <taxon>Pterygota</taxon>
        <taxon>Neoptera</taxon>
        <taxon>Paraneoptera</taxon>
        <taxon>Hemiptera</taxon>
        <taxon>Heteroptera</taxon>
        <taxon>Panheteroptera</taxon>
        <taxon>Cimicomorpha</taxon>
        <taxon>Reduviidae</taxon>
        <taxon>Harpactorinae</taxon>
        <taxon>Harpactorini</taxon>
        <taxon>Rhynocoris</taxon>
    </lineage>
</organism>
<evidence type="ECO:0000259" key="6">
    <source>
        <dbReference type="Pfam" id="PF04130"/>
    </source>
</evidence>
<keyword evidence="3 5" id="KW-0493">Microtubule</keyword>
<dbReference type="EMBL" id="JAPXFL010000007">
    <property type="protein sequence ID" value="KAK9504431.1"/>
    <property type="molecule type" value="Genomic_DNA"/>
</dbReference>
<evidence type="ECO:0000256" key="3">
    <source>
        <dbReference type="ARBA" id="ARBA00022701"/>
    </source>
</evidence>
<protein>
    <recommendedName>
        <fullName evidence="5">Gamma-tubulin complex component</fullName>
    </recommendedName>
</protein>
<reference evidence="8 9" key="1">
    <citation type="submission" date="2022-12" db="EMBL/GenBank/DDBJ databases">
        <title>Chromosome-level genome assembly of true bugs.</title>
        <authorList>
            <person name="Ma L."/>
            <person name="Li H."/>
        </authorList>
    </citation>
    <scope>NUCLEOTIDE SEQUENCE [LARGE SCALE GENOMIC DNA]</scope>
    <source>
        <strain evidence="8">Lab_2022b</strain>
    </source>
</reference>
<accession>A0AAW1D173</accession>
<sequence length="624" mass="72113">MTSIYRRRIGEAREDTRWTLVRPRTSWDFIDFGNLDPIAPLVDNDDIDKENQLVEDLLNCFLGFHGRYINAESLEDPNGVRVFKISDNITGVCRSMALRLLPLASYYSRIVRYIQKGLDLSAGRVNHSLSGFLQEKIMKFSEMIVKLDEKHSETPLDLNRIYFYLQGTMTSMKVLNDLVCAVQDLRGGQTLSALHNFTNLCIIGSNAKRLSVDAITTAAEPYFETLSMWIYKGKLFDPYDEFLVAYKGEGKENINWDSMFLVKENEVPVFLKECENYIYKAGKYLDAIKRSLNEDETMPECIEEQLKYDATDERYIGIIKRAHHFACVSLKNLMLNKYNLFDRIRTGKSFLCLEGGDLFHNIFDNCGEELDRPAYEVCVSYLPVLIASSIENSSLGSLKHSNQMALYLEKETLRWQVYNLHPFNDKNHECHEEQSGLEALTFKVNTKWPISLVMHPMSIKCYQMLFRHLFYLKRIHFRLVRAGQTGIFTSLRQYYLKHIMTVFVQCCISYMTTGTVEVHWLEFQAAFNEAVNVEEIRQAHDNMLYKCLQGCMLASPKLFHKLRKVLDICLQFADDTQLKHEEPFIIAVSGLIKAALYEGPSAGLENFTKEIAPIFQYEPRIAAI</sequence>
<dbReference type="Pfam" id="PF17681">
    <property type="entry name" value="GCP_N_terminal"/>
    <property type="match status" value="1"/>
</dbReference>
<dbReference type="InterPro" id="IPR041470">
    <property type="entry name" value="GCP_N"/>
</dbReference>
<dbReference type="AlphaFoldDB" id="A0AAW1D173"/>
<dbReference type="GO" id="GO:0043015">
    <property type="term" value="F:gamma-tubulin binding"/>
    <property type="evidence" value="ECO:0007669"/>
    <property type="project" value="InterPro"/>
</dbReference>
<proteinExistence type="inferred from homology"/>
<keyword evidence="2 5" id="KW-0963">Cytoplasm</keyword>
<evidence type="ECO:0000313" key="8">
    <source>
        <dbReference type="EMBL" id="KAK9504431.1"/>
    </source>
</evidence>
<gene>
    <name evidence="8" type="ORF">O3M35_010765</name>
</gene>
<comment type="similarity">
    <text evidence="1 5">Belongs to the TUBGCP family.</text>
</comment>
<keyword evidence="9" id="KW-1185">Reference proteome</keyword>
<dbReference type="InterPro" id="IPR042241">
    <property type="entry name" value="GCP_C_sf"/>
</dbReference>
<dbReference type="GO" id="GO:0051011">
    <property type="term" value="F:microtubule minus-end binding"/>
    <property type="evidence" value="ECO:0007669"/>
    <property type="project" value="TreeGrafter"/>
</dbReference>
<dbReference type="GO" id="GO:0007020">
    <property type="term" value="P:microtubule nucleation"/>
    <property type="evidence" value="ECO:0007669"/>
    <property type="project" value="InterPro"/>
</dbReference>
<dbReference type="PANTHER" id="PTHR19302">
    <property type="entry name" value="GAMMA TUBULIN COMPLEX PROTEIN"/>
    <property type="match status" value="1"/>
</dbReference>